<gene>
    <name evidence="6" type="ORF">PLANPX_2017</name>
</gene>
<evidence type="ECO:0000256" key="3">
    <source>
        <dbReference type="SAM" id="MobiDB-lite"/>
    </source>
</evidence>
<dbReference type="InterPro" id="IPR001478">
    <property type="entry name" value="PDZ"/>
</dbReference>
<dbReference type="PROSITE" id="PS50106">
    <property type="entry name" value="PDZ"/>
    <property type="match status" value="1"/>
</dbReference>
<keyword evidence="7" id="KW-1185">Reference proteome</keyword>
<dbReference type="Gene3D" id="2.40.10.120">
    <property type="match status" value="1"/>
</dbReference>
<keyword evidence="1 6" id="KW-0645">Protease</keyword>
<keyword evidence="4" id="KW-0472">Membrane</keyword>
<dbReference type="Gene3D" id="2.30.42.10">
    <property type="match status" value="1"/>
</dbReference>
<evidence type="ECO:0000256" key="2">
    <source>
        <dbReference type="ARBA" id="ARBA00022801"/>
    </source>
</evidence>
<feature type="transmembrane region" description="Helical" evidence="4">
    <location>
        <begin position="50"/>
        <end position="68"/>
    </location>
</feature>
<protein>
    <submittedName>
        <fullName evidence="6">HtrA protease/chaperone protein</fullName>
    </submittedName>
</protein>
<dbReference type="RefSeq" id="WP_152098380.1">
    <property type="nucleotide sequence ID" value="NZ_AP021861.1"/>
</dbReference>
<keyword evidence="4" id="KW-0812">Transmembrane</keyword>
<keyword evidence="4" id="KW-1133">Transmembrane helix</keyword>
<feature type="region of interest" description="Disordered" evidence="3">
    <location>
        <begin position="1"/>
        <end position="26"/>
    </location>
</feature>
<dbReference type="Pfam" id="PF13365">
    <property type="entry name" value="Trypsin_2"/>
    <property type="match status" value="1"/>
</dbReference>
<dbReference type="EMBL" id="AP021861">
    <property type="protein sequence ID" value="BBO32405.1"/>
    <property type="molecule type" value="Genomic_DNA"/>
</dbReference>
<evidence type="ECO:0000313" key="7">
    <source>
        <dbReference type="Proteomes" id="UP000326837"/>
    </source>
</evidence>
<evidence type="ECO:0000256" key="4">
    <source>
        <dbReference type="SAM" id="Phobius"/>
    </source>
</evidence>
<dbReference type="Pfam" id="PF13180">
    <property type="entry name" value="PDZ_2"/>
    <property type="match status" value="1"/>
</dbReference>
<proteinExistence type="predicted"/>
<organism evidence="6 7">
    <name type="scientific">Lacipirellula parvula</name>
    <dbReference type="NCBI Taxonomy" id="2650471"/>
    <lineage>
        <taxon>Bacteria</taxon>
        <taxon>Pseudomonadati</taxon>
        <taxon>Planctomycetota</taxon>
        <taxon>Planctomycetia</taxon>
        <taxon>Pirellulales</taxon>
        <taxon>Lacipirellulaceae</taxon>
        <taxon>Lacipirellula</taxon>
    </lineage>
</organism>
<dbReference type="PANTHER" id="PTHR43343">
    <property type="entry name" value="PEPTIDASE S12"/>
    <property type="match status" value="1"/>
</dbReference>
<dbReference type="SMART" id="SM00228">
    <property type="entry name" value="PDZ"/>
    <property type="match status" value="1"/>
</dbReference>
<name>A0A5K7X7N9_9BACT</name>
<dbReference type="GO" id="GO:0006508">
    <property type="term" value="P:proteolysis"/>
    <property type="evidence" value="ECO:0007669"/>
    <property type="project" value="UniProtKB-KW"/>
</dbReference>
<dbReference type="SUPFAM" id="SSF50156">
    <property type="entry name" value="PDZ domain-like"/>
    <property type="match status" value="1"/>
</dbReference>
<keyword evidence="2" id="KW-0378">Hydrolase</keyword>
<dbReference type="InterPro" id="IPR001940">
    <property type="entry name" value="Peptidase_S1C"/>
</dbReference>
<evidence type="ECO:0000259" key="5">
    <source>
        <dbReference type="PROSITE" id="PS50106"/>
    </source>
</evidence>
<dbReference type="AlphaFoldDB" id="A0A5K7X7N9"/>
<dbReference type="KEGG" id="lpav:PLANPX_2017"/>
<dbReference type="SUPFAM" id="SSF50494">
    <property type="entry name" value="Trypsin-like serine proteases"/>
    <property type="match status" value="1"/>
</dbReference>
<reference evidence="7" key="1">
    <citation type="submission" date="2019-10" db="EMBL/GenBank/DDBJ databases">
        <title>Lacipirellula parvula gen. nov., sp. nov., representing a lineage of planctomycetes widespread in freshwater anoxic habitats, and description of the family Lacipirellulaceae.</title>
        <authorList>
            <person name="Dedysh S.N."/>
            <person name="Kulichevskaya I.S."/>
            <person name="Beletsky A.V."/>
            <person name="Rakitin A.L."/>
            <person name="Mardanov A.V."/>
            <person name="Ivanova A.A."/>
            <person name="Saltykova V.X."/>
            <person name="Rijpstra W.I.C."/>
            <person name="Sinninghe Damste J.S."/>
            <person name="Ravin N.V."/>
        </authorList>
    </citation>
    <scope>NUCLEOTIDE SEQUENCE [LARGE SCALE GENOMIC DNA]</scope>
    <source>
        <strain evidence="7">PX69</strain>
    </source>
</reference>
<dbReference type="InterPro" id="IPR051201">
    <property type="entry name" value="Chloro_Bact_Ser_Proteases"/>
</dbReference>
<evidence type="ECO:0000313" key="6">
    <source>
        <dbReference type="EMBL" id="BBO32405.1"/>
    </source>
</evidence>
<evidence type="ECO:0000256" key="1">
    <source>
        <dbReference type="ARBA" id="ARBA00022670"/>
    </source>
</evidence>
<dbReference type="Proteomes" id="UP000326837">
    <property type="component" value="Chromosome"/>
</dbReference>
<dbReference type="InterPro" id="IPR036034">
    <property type="entry name" value="PDZ_sf"/>
</dbReference>
<accession>A0A5K7X7N9</accession>
<dbReference type="PANTHER" id="PTHR43343:SF3">
    <property type="entry name" value="PROTEASE DO-LIKE 8, CHLOROPLASTIC"/>
    <property type="match status" value="1"/>
</dbReference>
<dbReference type="GO" id="GO:0004252">
    <property type="term" value="F:serine-type endopeptidase activity"/>
    <property type="evidence" value="ECO:0007669"/>
    <property type="project" value="InterPro"/>
</dbReference>
<sequence>MQHESLPPDQSPWGADLITTTPPPVRNRPMSEVWTVDARREEEGIRLKRLLWVFTVLVIILVAPSFVYRIEYSLTSARERARLDVARANLKDFKLDQISTGYRLLAQTVQPSVVNISTQRGRAEGQGSGVIVDKEGYILTNNHVIEGVETAEIKLSDGRRAPASVIGIDPMTDLAVLKTELKDLVPAEWGDSNELQVGDIVWALGSPFGLEKSITSGILSAKERRGITGTRVIQEFLQTDAAVNPGNSGGPLVNHEGKVVGINTAIIGPSYQGISFSVPSELARASYEQIRDHGYVLRGFLGVSPNEVSDDIARELGLERGEGVLVTSVDHNTPAHEAGLKPFDVILSWNGVEFSDPTLLSRAIAATPIGTEVPVKLVRATRGKPKNLELVVKVAARPESPVESTP</sequence>
<dbReference type="PRINTS" id="PR00834">
    <property type="entry name" value="PROTEASES2C"/>
</dbReference>
<dbReference type="InterPro" id="IPR009003">
    <property type="entry name" value="Peptidase_S1_PA"/>
</dbReference>
<feature type="domain" description="PDZ" evidence="5">
    <location>
        <begin position="298"/>
        <end position="381"/>
    </location>
</feature>